<evidence type="ECO:0000313" key="1">
    <source>
        <dbReference type="EMBL" id="OOP55462.1"/>
    </source>
</evidence>
<dbReference type="EMBL" id="AYTS01000142">
    <property type="protein sequence ID" value="OOP55462.1"/>
    <property type="molecule type" value="Genomic_DNA"/>
</dbReference>
<protein>
    <submittedName>
        <fullName evidence="1">Uncharacterized protein</fullName>
    </submittedName>
</protein>
<organism evidence="1 2">
    <name type="scientific">Candidatus Brocadia carolinensis</name>
    <dbReference type="NCBI Taxonomy" id="1004156"/>
    <lineage>
        <taxon>Bacteria</taxon>
        <taxon>Pseudomonadati</taxon>
        <taxon>Planctomycetota</taxon>
        <taxon>Candidatus Brocadiia</taxon>
        <taxon>Candidatus Brocadiales</taxon>
        <taxon>Candidatus Brocadiaceae</taxon>
        <taxon>Candidatus Brocadia</taxon>
    </lineage>
</organism>
<sequence>MKKDKSTSDDELRTEYKRSDFKKLERGKYYDRVKESSNVVVLDDEIAAIFPNSAAVNRALHTLVEVARKTPGLTRRSSRRAKTARR</sequence>
<dbReference type="Proteomes" id="UP000189681">
    <property type="component" value="Unassembled WGS sequence"/>
</dbReference>
<dbReference type="STRING" id="1004156.AYP45_14530"/>
<proteinExistence type="predicted"/>
<evidence type="ECO:0000313" key="2">
    <source>
        <dbReference type="Proteomes" id="UP000189681"/>
    </source>
</evidence>
<dbReference type="AlphaFoldDB" id="A0A1V4AQT3"/>
<comment type="caution">
    <text evidence="1">The sequence shown here is derived from an EMBL/GenBank/DDBJ whole genome shotgun (WGS) entry which is preliminary data.</text>
</comment>
<accession>A0A1V4AQT3</accession>
<reference evidence="1 2" key="1">
    <citation type="journal article" date="2017" name="Water Res.">
        <title>Discovery and metagenomic analysis of an anammox bacterial enrichment related to Candidatus "Brocadia caroliniensis" in a full-scale glycerol-fed nitritation-denitritation separate centrate treatment process.</title>
        <authorList>
            <person name="Park H."/>
            <person name="Brotto A.C."/>
            <person name="van Loosdrecht M.C."/>
            <person name="Chandran K."/>
        </authorList>
    </citation>
    <scope>NUCLEOTIDE SEQUENCE [LARGE SCALE GENOMIC DNA]</scope>
    <source>
        <strain evidence="1">26THWARD</strain>
    </source>
</reference>
<gene>
    <name evidence="1" type="ORF">AYP45_14530</name>
</gene>
<name>A0A1V4AQT3_9BACT</name>